<sequence length="68" mass="7720">MTDKDCIRTIGNSYECITCGRFFSSAQSRNLCTHDACKGCRQFRDDVYWVEGEGFYCDGCGGRMAGYY</sequence>
<organism evidence="1 2">
    <name type="scientific">Intestinibacter bartlettii</name>
    <dbReference type="NCBI Taxonomy" id="261299"/>
    <lineage>
        <taxon>Bacteria</taxon>
        <taxon>Bacillati</taxon>
        <taxon>Bacillota</taxon>
        <taxon>Clostridia</taxon>
        <taxon>Peptostreptococcales</taxon>
        <taxon>Peptostreptococcaceae</taxon>
        <taxon>Intestinibacter</taxon>
    </lineage>
</organism>
<gene>
    <name evidence="1" type="ORF">KQI20_08995</name>
</gene>
<dbReference type="RefSeq" id="WP_216569916.1">
    <property type="nucleotide sequence ID" value="NZ_JAHLOQ010000023.1"/>
</dbReference>
<reference evidence="1 2" key="1">
    <citation type="submission" date="2021-06" db="EMBL/GenBank/DDBJ databases">
        <authorList>
            <person name="Sun Q."/>
            <person name="Li D."/>
        </authorList>
    </citation>
    <scope>NUCLEOTIDE SEQUENCE [LARGE SCALE GENOMIC DNA]</scope>
    <source>
        <strain evidence="1 2">N19</strain>
    </source>
</reference>
<keyword evidence="2" id="KW-1185">Reference proteome</keyword>
<proteinExistence type="predicted"/>
<accession>A0ABS6DXR6</accession>
<name>A0ABS6DXR6_9FIRM</name>
<protein>
    <submittedName>
        <fullName evidence="1">Uncharacterized protein</fullName>
    </submittedName>
</protein>
<evidence type="ECO:0000313" key="2">
    <source>
        <dbReference type="Proteomes" id="UP001196301"/>
    </source>
</evidence>
<evidence type="ECO:0000313" key="1">
    <source>
        <dbReference type="EMBL" id="MBU5336574.1"/>
    </source>
</evidence>
<comment type="caution">
    <text evidence="1">The sequence shown here is derived from an EMBL/GenBank/DDBJ whole genome shotgun (WGS) entry which is preliminary data.</text>
</comment>
<dbReference type="EMBL" id="JAHLOQ010000023">
    <property type="protein sequence ID" value="MBU5336574.1"/>
    <property type="molecule type" value="Genomic_DNA"/>
</dbReference>
<dbReference type="Proteomes" id="UP001196301">
    <property type="component" value="Unassembled WGS sequence"/>
</dbReference>